<keyword evidence="3" id="KW-1185">Reference proteome</keyword>
<gene>
    <name evidence="2" type="ORF">QO002_001502</name>
</gene>
<evidence type="ECO:0000313" key="2">
    <source>
        <dbReference type="EMBL" id="MDQ0319364.1"/>
    </source>
</evidence>
<feature type="compositionally biased region" description="Polar residues" evidence="1">
    <location>
        <begin position="31"/>
        <end position="40"/>
    </location>
</feature>
<accession>A0ABU0BM90</accession>
<feature type="region of interest" description="Disordered" evidence="1">
    <location>
        <begin position="1"/>
        <end position="44"/>
    </location>
</feature>
<organism evidence="2 3">
    <name type="scientific">Pararhizobium capsulatum DSM 1112</name>
    <dbReference type="NCBI Taxonomy" id="1121113"/>
    <lineage>
        <taxon>Bacteria</taxon>
        <taxon>Pseudomonadati</taxon>
        <taxon>Pseudomonadota</taxon>
        <taxon>Alphaproteobacteria</taxon>
        <taxon>Hyphomicrobiales</taxon>
        <taxon>Rhizobiaceae</taxon>
        <taxon>Rhizobium/Agrobacterium group</taxon>
        <taxon>Pararhizobium</taxon>
    </lineage>
</organism>
<proteinExistence type="predicted"/>
<evidence type="ECO:0000256" key="1">
    <source>
        <dbReference type="SAM" id="MobiDB-lite"/>
    </source>
</evidence>
<protein>
    <submittedName>
        <fullName evidence="2">Uncharacterized protein</fullName>
    </submittedName>
</protein>
<dbReference type="Proteomes" id="UP001230207">
    <property type="component" value="Unassembled WGS sequence"/>
</dbReference>
<name>A0ABU0BM90_9HYPH</name>
<comment type="caution">
    <text evidence="2">The sequence shown here is derived from an EMBL/GenBank/DDBJ whole genome shotgun (WGS) entry which is preliminary data.</text>
</comment>
<dbReference type="EMBL" id="JAUSVF010000001">
    <property type="protein sequence ID" value="MDQ0319364.1"/>
    <property type="molecule type" value="Genomic_DNA"/>
</dbReference>
<sequence length="66" mass="7031">MTSRRWWLAASSPQRGEEASEGEAMRGSLPDVQSQPSPSSGALRHLLPAGEKRELAAAAFLLKALA</sequence>
<reference evidence="2 3" key="1">
    <citation type="submission" date="2023-07" db="EMBL/GenBank/DDBJ databases">
        <title>Genomic Encyclopedia of Type Strains, Phase IV (KMG-IV): sequencing the most valuable type-strain genomes for metagenomic binning, comparative biology and taxonomic classification.</title>
        <authorList>
            <person name="Goeker M."/>
        </authorList>
    </citation>
    <scope>NUCLEOTIDE SEQUENCE [LARGE SCALE GENOMIC DNA]</scope>
    <source>
        <strain evidence="2 3">DSM 1112</strain>
    </source>
</reference>
<evidence type="ECO:0000313" key="3">
    <source>
        <dbReference type="Proteomes" id="UP001230207"/>
    </source>
</evidence>